<keyword evidence="1" id="KW-1133">Transmembrane helix</keyword>
<dbReference type="CTD" id="84302"/>
<dbReference type="InterPro" id="IPR029675">
    <property type="entry name" value="PGAP4"/>
</dbReference>
<dbReference type="OMA" id="IGRPYFL"/>
<accession>A0A913Z756</accession>
<dbReference type="PANTHER" id="PTHR31410:SF1">
    <property type="entry name" value="POST-GPI ATTACHMENT TO PROTEINS FACTOR 4"/>
    <property type="match status" value="1"/>
</dbReference>
<sequence length="438" mass="50338">MPAVMSCLIPTRLLIWLYTSSSNAFFQWKGAFVKTATVYGVTFLLVLPLLCHNLPYSVYFIAPHDIEQRPVRLNQHRVEEAEQYLSKLETNGPLKALPTSSNLQIAIGVVSVSRKVKTVNTKYLTQVMVGLHDIITRAGVADKVFAFICNTQKATQTHPEADDLASYFHVARFPPNRTRHNAWRHEEEKESYSFCLETAAKFNARYVLLMQDDALPHANFYEVVDHLLRHRLESTVSQGQPVDGAHDWGWLKLNFPNEFANYHRSPFFVFDWVALSLVGASLTSIVYTIYTKQDPPAIPNPPQKKTYRNRHSWTTYYIFVVSFGYFFLAVWLIGRQYFLRLYGLSKYFARLDPGTTCCIPAVLFPQERVAGLVEYLNDVFCKPGFPLDFALEVYRERENLRQYLAVPNLFSHIGFYSALRGGTNRGLAYAFLDEFTFL</sequence>
<dbReference type="Proteomes" id="UP000887568">
    <property type="component" value="Unplaced"/>
</dbReference>
<keyword evidence="1" id="KW-0812">Transmembrane</keyword>
<evidence type="ECO:0000313" key="3">
    <source>
        <dbReference type="Proteomes" id="UP000887568"/>
    </source>
</evidence>
<keyword evidence="3" id="KW-1185">Reference proteome</keyword>
<feature type="transmembrane region" description="Helical" evidence="1">
    <location>
        <begin position="267"/>
        <end position="290"/>
    </location>
</feature>
<dbReference type="CDD" id="cd22190">
    <property type="entry name" value="PGAP4"/>
    <property type="match status" value="1"/>
</dbReference>
<reference evidence="2" key="1">
    <citation type="submission" date="2022-11" db="UniProtKB">
        <authorList>
            <consortium name="EnsemblMetazoa"/>
        </authorList>
    </citation>
    <scope>IDENTIFICATION</scope>
</reference>
<dbReference type="GO" id="GO:0000139">
    <property type="term" value="C:Golgi membrane"/>
    <property type="evidence" value="ECO:0007669"/>
    <property type="project" value="InterPro"/>
</dbReference>
<dbReference type="PANTHER" id="PTHR31410">
    <property type="entry name" value="TRANSMEMBRANE PROTEIN 246"/>
    <property type="match status" value="1"/>
</dbReference>
<proteinExistence type="predicted"/>
<dbReference type="GO" id="GO:0016757">
    <property type="term" value="F:glycosyltransferase activity"/>
    <property type="evidence" value="ECO:0007669"/>
    <property type="project" value="InterPro"/>
</dbReference>
<protein>
    <submittedName>
        <fullName evidence="2">Uncharacterized protein</fullName>
    </submittedName>
</protein>
<dbReference type="GO" id="GO:0006506">
    <property type="term" value="P:GPI anchor biosynthetic process"/>
    <property type="evidence" value="ECO:0007669"/>
    <property type="project" value="InterPro"/>
</dbReference>
<evidence type="ECO:0000313" key="2">
    <source>
        <dbReference type="EnsemblMetazoa" id="XP_038047557.1"/>
    </source>
</evidence>
<keyword evidence="1" id="KW-0472">Membrane</keyword>
<organism evidence="2 3">
    <name type="scientific">Patiria miniata</name>
    <name type="common">Bat star</name>
    <name type="synonym">Asterina miniata</name>
    <dbReference type="NCBI Taxonomy" id="46514"/>
    <lineage>
        <taxon>Eukaryota</taxon>
        <taxon>Metazoa</taxon>
        <taxon>Echinodermata</taxon>
        <taxon>Eleutherozoa</taxon>
        <taxon>Asterozoa</taxon>
        <taxon>Asteroidea</taxon>
        <taxon>Valvatacea</taxon>
        <taxon>Valvatida</taxon>
        <taxon>Asterinidae</taxon>
        <taxon>Patiria</taxon>
    </lineage>
</organism>
<dbReference type="AlphaFoldDB" id="A0A913Z756"/>
<name>A0A913Z756_PATMI</name>
<dbReference type="RefSeq" id="XP_038047557.1">
    <property type="nucleotide sequence ID" value="XM_038191629.1"/>
</dbReference>
<dbReference type="OrthoDB" id="2016523at2759"/>
<dbReference type="EnsemblMetazoa" id="XM_038191629.1">
    <property type="protein sequence ID" value="XP_038047557.1"/>
    <property type="gene ID" value="LOC119721546"/>
</dbReference>
<feature type="transmembrane region" description="Helical" evidence="1">
    <location>
        <begin position="316"/>
        <end position="334"/>
    </location>
</feature>
<dbReference type="GeneID" id="119721546"/>
<evidence type="ECO:0000256" key="1">
    <source>
        <dbReference type="SAM" id="Phobius"/>
    </source>
</evidence>